<dbReference type="Proteomes" id="UP000618943">
    <property type="component" value="Unassembled WGS sequence"/>
</dbReference>
<comment type="caution">
    <text evidence="1">The sequence shown here is derived from an EMBL/GenBank/DDBJ whole genome shotgun (WGS) entry which is preliminary data.</text>
</comment>
<sequence length="97" mass="11354">MITTIENLKNTTHTTYLTGNFQETLSLGHELVSQATIQQDHVGIRYGYMYLSVSYHALGDLKNAFHYTFLYDEYCQQNKEELDDKAQENLYLLFFSI</sequence>
<keyword evidence="2" id="KW-1185">Reference proteome</keyword>
<name>A0ABS1HBU7_9BACL</name>
<accession>A0ABS1HBU7</accession>
<organism evidence="1 2">
    <name type="scientific">Viridibacillus soli</name>
    <dbReference type="NCBI Taxonomy" id="2798301"/>
    <lineage>
        <taxon>Bacteria</taxon>
        <taxon>Bacillati</taxon>
        <taxon>Bacillota</taxon>
        <taxon>Bacilli</taxon>
        <taxon>Bacillales</taxon>
        <taxon>Caryophanaceae</taxon>
        <taxon>Viridibacillus</taxon>
    </lineage>
</organism>
<dbReference type="EMBL" id="JAEOAH010000042">
    <property type="protein sequence ID" value="MBK3496860.1"/>
    <property type="molecule type" value="Genomic_DNA"/>
</dbReference>
<proteinExistence type="predicted"/>
<evidence type="ECO:0000313" key="2">
    <source>
        <dbReference type="Proteomes" id="UP000618943"/>
    </source>
</evidence>
<gene>
    <name evidence="1" type="ORF">JFL43_18730</name>
</gene>
<reference evidence="1 2" key="1">
    <citation type="submission" date="2020-12" db="EMBL/GenBank/DDBJ databases">
        <title>YIM B01967 draft genome.</title>
        <authorList>
            <person name="Yan X."/>
        </authorList>
    </citation>
    <scope>NUCLEOTIDE SEQUENCE [LARGE SCALE GENOMIC DNA]</scope>
    <source>
        <strain evidence="1 2">YIM B01967</strain>
    </source>
</reference>
<protein>
    <submittedName>
        <fullName evidence="1">Uncharacterized protein</fullName>
    </submittedName>
</protein>
<evidence type="ECO:0000313" key="1">
    <source>
        <dbReference type="EMBL" id="MBK3496860.1"/>
    </source>
</evidence>
<dbReference type="RefSeq" id="WP_200750210.1">
    <property type="nucleotide sequence ID" value="NZ_JAEOAH010000042.1"/>
</dbReference>